<proteinExistence type="predicted"/>
<dbReference type="EMBL" id="JAQQWN010000005">
    <property type="protein sequence ID" value="KAK8084570.1"/>
    <property type="molecule type" value="Genomic_DNA"/>
</dbReference>
<dbReference type="Gene3D" id="1.25.40.10">
    <property type="entry name" value="Tetratricopeptide repeat domain"/>
    <property type="match status" value="1"/>
</dbReference>
<feature type="signal peptide" evidence="1">
    <location>
        <begin position="1"/>
        <end position="23"/>
    </location>
</feature>
<evidence type="ECO:0000256" key="1">
    <source>
        <dbReference type="SAM" id="SignalP"/>
    </source>
</evidence>
<reference evidence="2 3" key="1">
    <citation type="submission" date="2023-01" db="EMBL/GenBank/DDBJ databases">
        <title>Analysis of 21 Apiospora genomes using comparative genomics revels a genus with tremendous synthesis potential of carbohydrate active enzymes and secondary metabolites.</title>
        <authorList>
            <person name="Sorensen T."/>
        </authorList>
    </citation>
    <scope>NUCLEOTIDE SEQUENCE [LARGE SCALE GENOMIC DNA]</scope>
    <source>
        <strain evidence="2 3">CBS 114990</strain>
    </source>
</reference>
<keyword evidence="3" id="KW-1185">Reference proteome</keyword>
<dbReference type="PANTHER" id="PTHR44140">
    <property type="entry name" value="LD25575P"/>
    <property type="match status" value="1"/>
</dbReference>
<evidence type="ECO:0000313" key="3">
    <source>
        <dbReference type="Proteomes" id="UP001433268"/>
    </source>
</evidence>
<dbReference type="Proteomes" id="UP001433268">
    <property type="component" value="Unassembled WGS sequence"/>
</dbReference>
<keyword evidence="1" id="KW-0732">Signal</keyword>
<dbReference type="InterPro" id="IPR011990">
    <property type="entry name" value="TPR-like_helical_dom_sf"/>
</dbReference>
<accession>A0ABR1WM20</accession>
<gene>
    <name evidence="2" type="ORF">PG997_005841</name>
</gene>
<protein>
    <submittedName>
        <fullName evidence="2">DnaJ domain-containing protein</fullName>
    </submittedName>
</protein>
<evidence type="ECO:0000313" key="2">
    <source>
        <dbReference type="EMBL" id="KAK8084570.1"/>
    </source>
</evidence>
<dbReference type="InterPro" id="IPR051727">
    <property type="entry name" value="DnaJ_C3_Co-chaperones"/>
</dbReference>
<dbReference type="GeneID" id="92043216"/>
<dbReference type="SUPFAM" id="SSF48452">
    <property type="entry name" value="TPR-like"/>
    <property type="match status" value="1"/>
</dbReference>
<dbReference type="PANTHER" id="PTHR44140:SF2">
    <property type="entry name" value="LD25575P"/>
    <property type="match status" value="1"/>
</dbReference>
<name>A0ABR1WM20_9PEZI</name>
<comment type="caution">
    <text evidence="2">The sequence shown here is derived from an EMBL/GenBank/DDBJ whole genome shotgun (WGS) entry which is preliminary data.</text>
</comment>
<sequence length="196" mass="20877">MYVPLSTLALAASILSSSGLIEALSASEIPADTPISSLLSSAQAHLSKGQTSDALRATTYLSLGRTSLATEDFNKVLTLRPGFEGAHIQLAKIKSRSADWEGAKQQYILANQKEGSPDFDRLTEAQGAASLAEAAAANGNWDECIGQAGEAIQIANRSPNLRDLRSRCRFEKGEVEEGMGDLHHIINMKPGDITPI</sequence>
<dbReference type="RefSeq" id="XP_066669079.1">
    <property type="nucleotide sequence ID" value="XM_066810156.1"/>
</dbReference>
<feature type="chain" id="PRO_5046302044" evidence="1">
    <location>
        <begin position="24"/>
        <end position="196"/>
    </location>
</feature>
<organism evidence="2 3">
    <name type="scientific">Apiospora hydei</name>
    <dbReference type="NCBI Taxonomy" id="1337664"/>
    <lineage>
        <taxon>Eukaryota</taxon>
        <taxon>Fungi</taxon>
        <taxon>Dikarya</taxon>
        <taxon>Ascomycota</taxon>
        <taxon>Pezizomycotina</taxon>
        <taxon>Sordariomycetes</taxon>
        <taxon>Xylariomycetidae</taxon>
        <taxon>Amphisphaeriales</taxon>
        <taxon>Apiosporaceae</taxon>
        <taxon>Apiospora</taxon>
    </lineage>
</organism>